<gene>
    <name evidence="2" type="ORF">pdam_00000267</name>
</gene>
<dbReference type="AlphaFoldDB" id="A0A3M6UJK5"/>
<comment type="caution">
    <text evidence="2">The sequence shown here is derived from an EMBL/GenBank/DDBJ whole genome shotgun (WGS) entry which is preliminary data.</text>
</comment>
<dbReference type="EMBL" id="RCHS01001413">
    <property type="protein sequence ID" value="RMX53827.1"/>
    <property type="molecule type" value="Genomic_DNA"/>
</dbReference>
<accession>A0A3M6UJK5</accession>
<dbReference type="OrthoDB" id="5973409at2759"/>
<evidence type="ECO:0000313" key="2">
    <source>
        <dbReference type="EMBL" id="RMX53827.1"/>
    </source>
</evidence>
<protein>
    <submittedName>
        <fullName evidence="2">Uncharacterized protein</fullName>
    </submittedName>
</protein>
<feature type="compositionally biased region" description="Low complexity" evidence="1">
    <location>
        <begin position="63"/>
        <end position="74"/>
    </location>
</feature>
<proteinExistence type="predicted"/>
<feature type="compositionally biased region" description="Basic and acidic residues" evidence="1">
    <location>
        <begin position="87"/>
        <end position="105"/>
    </location>
</feature>
<sequence length="105" mass="11731">MALESTVKKRTNLLTIVDRLVKKTETREEVSVPKKKNEHLSPLRPAVPISNSRSYLLPPTPSSDPASPSVSDQESVSDDEQVNDKQTVVEEEKEEVKKGMEDMVV</sequence>
<keyword evidence="3" id="KW-1185">Reference proteome</keyword>
<feature type="region of interest" description="Disordered" evidence="1">
    <location>
        <begin position="25"/>
        <end position="105"/>
    </location>
</feature>
<organism evidence="2 3">
    <name type="scientific">Pocillopora damicornis</name>
    <name type="common">Cauliflower coral</name>
    <name type="synonym">Millepora damicornis</name>
    <dbReference type="NCBI Taxonomy" id="46731"/>
    <lineage>
        <taxon>Eukaryota</taxon>
        <taxon>Metazoa</taxon>
        <taxon>Cnidaria</taxon>
        <taxon>Anthozoa</taxon>
        <taxon>Hexacorallia</taxon>
        <taxon>Scleractinia</taxon>
        <taxon>Astrocoeniina</taxon>
        <taxon>Pocilloporidae</taxon>
        <taxon>Pocillopora</taxon>
    </lineage>
</organism>
<evidence type="ECO:0000256" key="1">
    <source>
        <dbReference type="SAM" id="MobiDB-lite"/>
    </source>
</evidence>
<evidence type="ECO:0000313" key="3">
    <source>
        <dbReference type="Proteomes" id="UP000275408"/>
    </source>
</evidence>
<name>A0A3M6UJK5_POCDA</name>
<dbReference type="Proteomes" id="UP000275408">
    <property type="component" value="Unassembled WGS sequence"/>
</dbReference>
<reference evidence="2 3" key="1">
    <citation type="journal article" date="2018" name="Sci. Rep.">
        <title>Comparative analysis of the Pocillopora damicornis genome highlights role of immune system in coral evolution.</title>
        <authorList>
            <person name="Cunning R."/>
            <person name="Bay R.A."/>
            <person name="Gillette P."/>
            <person name="Baker A.C."/>
            <person name="Traylor-Knowles N."/>
        </authorList>
    </citation>
    <scope>NUCLEOTIDE SEQUENCE [LARGE SCALE GENOMIC DNA]</scope>
    <source>
        <strain evidence="2">RSMAS</strain>
        <tissue evidence="2">Whole animal</tissue>
    </source>
</reference>